<dbReference type="PROSITE" id="PS51257">
    <property type="entry name" value="PROKAR_LIPOPROTEIN"/>
    <property type="match status" value="1"/>
</dbReference>
<evidence type="ECO:0000313" key="2">
    <source>
        <dbReference type="EMBL" id="PIK48204.1"/>
    </source>
</evidence>
<evidence type="ECO:0000256" key="1">
    <source>
        <dbReference type="SAM" id="MobiDB-lite"/>
    </source>
</evidence>
<evidence type="ECO:0000313" key="3">
    <source>
        <dbReference type="Proteomes" id="UP000230750"/>
    </source>
</evidence>
<proteinExistence type="predicted"/>
<feature type="region of interest" description="Disordered" evidence="1">
    <location>
        <begin position="46"/>
        <end position="85"/>
    </location>
</feature>
<dbReference type="EMBL" id="MRZV01000536">
    <property type="protein sequence ID" value="PIK48204.1"/>
    <property type="molecule type" value="Genomic_DNA"/>
</dbReference>
<accession>A0A2G8KJM7</accession>
<feature type="compositionally biased region" description="Basic and acidic residues" evidence="1">
    <location>
        <begin position="46"/>
        <end position="55"/>
    </location>
</feature>
<feature type="non-terminal residue" evidence="2">
    <location>
        <position position="85"/>
    </location>
</feature>
<organism evidence="2 3">
    <name type="scientific">Stichopus japonicus</name>
    <name type="common">Sea cucumber</name>
    <dbReference type="NCBI Taxonomy" id="307972"/>
    <lineage>
        <taxon>Eukaryota</taxon>
        <taxon>Metazoa</taxon>
        <taxon>Echinodermata</taxon>
        <taxon>Eleutherozoa</taxon>
        <taxon>Echinozoa</taxon>
        <taxon>Holothuroidea</taxon>
        <taxon>Aspidochirotacea</taxon>
        <taxon>Aspidochirotida</taxon>
        <taxon>Stichopodidae</taxon>
        <taxon>Apostichopus</taxon>
    </lineage>
</organism>
<keyword evidence="3" id="KW-1185">Reference proteome</keyword>
<dbReference type="Proteomes" id="UP000230750">
    <property type="component" value="Unassembled WGS sequence"/>
</dbReference>
<feature type="compositionally biased region" description="Polar residues" evidence="1">
    <location>
        <begin position="75"/>
        <end position="85"/>
    </location>
</feature>
<gene>
    <name evidence="2" type="ORF">BSL78_14947</name>
</gene>
<sequence>MSLKSRSLIVRDRAELQDMLQCYIFNSVSTFQSCCFINSEKPAEVVKATEEEPKEAGAGASPKPADSVVPPSAQAPATTTEEGPV</sequence>
<comment type="caution">
    <text evidence="2">The sequence shown here is derived from an EMBL/GenBank/DDBJ whole genome shotgun (WGS) entry which is preliminary data.</text>
</comment>
<reference evidence="2 3" key="1">
    <citation type="journal article" date="2017" name="PLoS Biol.">
        <title>The sea cucumber genome provides insights into morphological evolution and visceral regeneration.</title>
        <authorList>
            <person name="Zhang X."/>
            <person name="Sun L."/>
            <person name="Yuan J."/>
            <person name="Sun Y."/>
            <person name="Gao Y."/>
            <person name="Zhang L."/>
            <person name="Li S."/>
            <person name="Dai H."/>
            <person name="Hamel J.F."/>
            <person name="Liu C."/>
            <person name="Yu Y."/>
            <person name="Liu S."/>
            <person name="Lin W."/>
            <person name="Guo K."/>
            <person name="Jin S."/>
            <person name="Xu P."/>
            <person name="Storey K.B."/>
            <person name="Huan P."/>
            <person name="Zhang T."/>
            <person name="Zhou Y."/>
            <person name="Zhang J."/>
            <person name="Lin C."/>
            <person name="Li X."/>
            <person name="Xing L."/>
            <person name="Huo D."/>
            <person name="Sun M."/>
            <person name="Wang L."/>
            <person name="Mercier A."/>
            <person name="Li F."/>
            <person name="Yang H."/>
            <person name="Xiang J."/>
        </authorList>
    </citation>
    <scope>NUCLEOTIDE SEQUENCE [LARGE SCALE GENOMIC DNA]</scope>
    <source>
        <strain evidence="2">Shaxun</strain>
        <tissue evidence="2">Muscle</tissue>
    </source>
</reference>
<name>A0A2G8KJM7_STIJA</name>
<dbReference type="AlphaFoldDB" id="A0A2G8KJM7"/>
<protein>
    <submittedName>
        <fullName evidence="2">Uncharacterized protein</fullName>
    </submittedName>
</protein>